<evidence type="ECO:0000256" key="2">
    <source>
        <dbReference type="ARBA" id="ARBA00022737"/>
    </source>
</evidence>
<evidence type="ECO:0000259" key="9">
    <source>
        <dbReference type="PROSITE" id="PS50157"/>
    </source>
</evidence>
<dbReference type="PROSITE" id="PS00028">
    <property type="entry name" value="ZINC_FINGER_C2H2_1"/>
    <property type="match status" value="2"/>
</dbReference>
<feature type="domain" description="C2H2-type" evidence="9">
    <location>
        <begin position="377"/>
        <end position="404"/>
    </location>
</feature>
<dbReference type="InterPro" id="IPR013087">
    <property type="entry name" value="Znf_C2H2_type"/>
</dbReference>
<feature type="region of interest" description="Disordered" evidence="8">
    <location>
        <begin position="304"/>
        <end position="323"/>
    </location>
</feature>
<protein>
    <submittedName>
        <fullName evidence="10">Kruppel like factor 10</fullName>
    </submittedName>
</protein>
<evidence type="ECO:0000256" key="5">
    <source>
        <dbReference type="ARBA" id="ARBA00023015"/>
    </source>
</evidence>
<dbReference type="GO" id="GO:0000981">
    <property type="term" value="F:DNA-binding transcription factor activity, RNA polymerase II-specific"/>
    <property type="evidence" value="ECO:0007669"/>
    <property type="project" value="TreeGrafter"/>
</dbReference>
<dbReference type="SUPFAM" id="SSF57667">
    <property type="entry name" value="beta-beta-alpha zinc fingers"/>
    <property type="match status" value="2"/>
</dbReference>
<evidence type="ECO:0000256" key="1">
    <source>
        <dbReference type="ARBA" id="ARBA00022723"/>
    </source>
</evidence>
<dbReference type="PROSITE" id="PS50157">
    <property type="entry name" value="ZINC_FINGER_C2H2_2"/>
    <property type="match status" value="3"/>
</dbReference>
<dbReference type="GeneTree" id="ENSGT00940000159405"/>
<feature type="compositionally biased region" description="Basic and acidic residues" evidence="8">
    <location>
        <begin position="360"/>
        <end position="369"/>
    </location>
</feature>
<dbReference type="SMART" id="SM00355">
    <property type="entry name" value="ZnF_C2H2"/>
    <property type="match status" value="2"/>
</dbReference>
<dbReference type="PANTHER" id="PTHR23235">
    <property type="entry name" value="KRUEPPEL-LIKE TRANSCRIPTION FACTOR"/>
    <property type="match status" value="1"/>
</dbReference>
<dbReference type="AlphaFoldDB" id="A0A3B5AHE8"/>
<sequence length="422" mass="46925">ATKTARKRQLTVEERQTIITLKDGGLSYREIAKKSRCDMEAVKALMSMTKHWKTRNFRLQHFRPLTPSSDCSEDDSVPTHNFLCMTPPYSPPHCEAAYPPSALKLHQLPEETPLHKPTAVSQQKFQCTSVIRHTAECQHRSCYVHRVSKENKPTWVQKEASKTDINSEDGLISRGSDKSVAAQKAFTETLPNVVESSQTQISLLGLEDNSTSQSVPAGDAQVSPVPVSCQIVSISSPSPAVVQQPVKTSESQQQHLPLVFFVGGQVSKGPLMLLVPQPSVPTLYVQPALVTPAGTKLAAIAPAPGRASSLQRHTPRQPEVSRVRSHVCPHDDCNKTYFKTSHLKAHMRTHTETKSQQFARSDELSRHRRTHTGEKRFACPMCLSRFMRSDHLAKHARRHLATRKTPCWTASTILSVTSVKCL</sequence>
<keyword evidence="1" id="KW-0479">Metal-binding</keyword>
<accession>A0A3B5AHE8</accession>
<feature type="region of interest" description="Disordered" evidence="8">
    <location>
        <begin position="348"/>
        <end position="369"/>
    </location>
</feature>
<dbReference type="PANTHER" id="PTHR23235:SF64">
    <property type="entry name" value="KRUEPPEL-LIKE FACTOR 10"/>
    <property type="match status" value="1"/>
</dbReference>
<dbReference type="GO" id="GO:0000978">
    <property type="term" value="F:RNA polymerase II cis-regulatory region sequence-specific DNA binding"/>
    <property type="evidence" value="ECO:0007669"/>
    <property type="project" value="TreeGrafter"/>
</dbReference>
<evidence type="ECO:0000256" key="4">
    <source>
        <dbReference type="ARBA" id="ARBA00022833"/>
    </source>
</evidence>
<dbReference type="FunFam" id="3.30.160.60:FF:000032">
    <property type="entry name" value="Krueppel-like factor 4"/>
    <property type="match status" value="1"/>
</dbReference>
<keyword evidence="6" id="KW-0804">Transcription</keyword>
<evidence type="ECO:0000256" key="3">
    <source>
        <dbReference type="ARBA" id="ARBA00022771"/>
    </source>
</evidence>
<dbReference type="CDD" id="cd21572">
    <property type="entry name" value="KLF10_N"/>
    <property type="match status" value="1"/>
</dbReference>
<dbReference type="Ensembl" id="ENSSPAT00000020535.1">
    <property type="protein sequence ID" value="ENSSPAP00000020220.1"/>
    <property type="gene ID" value="ENSSPAG00000015244.1"/>
</dbReference>
<feature type="domain" description="C2H2-type" evidence="9">
    <location>
        <begin position="326"/>
        <end position="355"/>
    </location>
</feature>
<evidence type="ECO:0000313" key="10">
    <source>
        <dbReference type="Ensembl" id="ENSSPAP00000020220.1"/>
    </source>
</evidence>
<dbReference type="Pfam" id="PF00096">
    <property type="entry name" value="zf-C2H2"/>
    <property type="match status" value="1"/>
</dbReference>
<proteinExistence type="predicted"/>
<reference evidence="10" key="1">
    <citation type="submission" date="2023-09" db="UniProtKB">
        <authorList>
            <consortium name="Ensembl"/>
        </authorList>
    </citation>
    <scope>IDENTIFICATION</scope>
</reference>
<evidence type="ECO:0000256" key="6">
    <source>
        <dbReference type="ARBA" id="ARBA00023163"/>
    </source>
</evidence>
<name>A0A3B5AHE8_9TELE</name>
<feature type="domain" description="C2H2-type" evidence="9">
    <location>
        <begin position="355"/>
        <end position="376"/>
    </location>
</feature>
<dbReference type="InterPro" id="IPR036236">
    <property type="entry name" value="Znf_C2H2_sf"/>
</dbReference>
<keyword evidence="4" id="KW-0862">Zinc</keyword>
<keyword evidence="5" id="KW-0805">Transcription regulation</keyword>
<keyword evidence="2" id="KW-0677">Repeat</keyword>
<keyword evidence="3 7" id="KW-0863">Zinc-finger</keyword>
<dbReference type="Gene3D" id="3.30.160.60">
    <property type="entry name" value="Classic Zinc Finger"/>
    <property type="match status" value="3"/>
</dbReference>
<evidence type="ECO:0000256" key="7">
    <source>
        <dbReference type="PROSITE-ProRule" id="PRU00042"/>
    </source>
</evidence>
<dbReference type="GO" id="GO:0008270">
    <property type="term" value="F:zinc ion binding"/>
    <property type="evidence" value="ECO:0007669"/>
    <property type="project" value="UniProtKB-KW"/>
</dbReference>
<evidence type="ECO:0000256" key="8">
    <source>
        <dbReference type="SAM" id="MobiDB-lite"/>
    </source>
</evidence>
<organism evidence="10">
    <name type="scientific">Stegastes partitus</name>
    <name type="common">bicolor damselfish</name>
    <dbReference type="NCBI Taxonomy" id="144197"/>
    <lineage>
        <taxon>Eukaryota</taxon>
        <taxon>Metazoa</taxon>
        <taxon>Chordata</taxon>
        <taxon>Craniata</taxon>
        <taxon>Vertebrata</taxon>
        <taxon>Euteleostomi</taxon>
        <taxon>Actinopterygii</taxon>
        <taxon>Neopterygii</taxon>
        <taxon>Teleostei</taxon>
        <taxon>Neoteleostei</taxon>
        <taxon>Acanthomorphata</taxon>
        <taxon>Ovalentaria</taxon>
        <taxon>Pomacentridae</taxon>
        <taxon>Stegastes</taxon>
    </lineage>
</organism>